<sequence length="217" mass="24198">MIQLTTIANARVLIVGEGTLVDEIVRNLTSHKQNIHYRASVKSPGADKDPEQFIAFDSNYFKSFDLVLCADQPRTFELALACLRWPDLLPWTDAKRALVHSIVENAFHPQQDSSFRGYLIAAHAAVQFHEVNGRWPSDSVPEDKLNFQGMVPSNQQTELVSQYIDGFLRDGLTSAHQTFAVLAQFVAHDALNLLTGDEQPVNNTNLDEVIKIAVKGL</sequence>
<keyword evidence="2" id="KW-1185">Reference proteome</keyword>
<proteinExistence type="predicted"/>
<protein>
    <submittedName>
        <fullName evidence="1">Uncharacterized protein</fullName>
    </submittedName>
</protein>
<dbReference type="SUPFAM" id="SSF69572">
    <property type="entry name" value="Activating enzymes of the ubiquitin-like proteins"/>
    <property type="match status" value="1"/>
</dbReference>
<dbReference type="AlphaFoldDB" id="A0A364L037"/>
<comment type="caution">
    <text evidence="1">The sequence shown here is derived from an EMBL/GenBank/DDBJ whole genome shotgun (WGS) entry which is preliminary data.</text>
</comment>
<dbReference type="EMBL" id="MIKG01000009">
    <property type="protein sequence ID" value="RAO69144.1"/>
    <property type="molecule type" value="Genomic_DNA"/>
</dbReference>
<dbReference type="GeneID" id="63794372"/>
<dbReference type="Gene3D" id="3.40.50.720">
    <property type="entry name" value="NAD(P)-binding Rossmann-like Domain"/>
    <property type="match status" value="1"/>
</dbReference>
<reference evidence="1 2" key="1">
    <citation type="journal article" date="2017" name="Biotechnol. Biofuels">
        <title>Differential beta-glucosidase expression as a function of carbon source availability in Talaromyces amestolkiae: a genomic and proteomic approach.</title>
        <authorList>
            <person name="de Eugenio L.I."/>
            <person name="Mendez-Liter J.A."/>
            <person name="Nieto-Dominguez M."/>
            <person name="Alonso L."/>
            <person name="Gil-Munoz J."/>
            <person name="Barriuso J."/>
            <person name="Prieto A."/>
            <person name="Martinez M.J."/>
        </authorList>
    </citation>
    <scope>NUCLEOTIDE SEQUENCE [LARGE SCALE GENOMIC DNA]</scope>
    <source>
        <strain evidence="1 2">CIB</strain>
    </source>
</reference>
<dbReference type="OrthoDB" id="5729301at2759"/>
<gene>
    <name evidence="1" type="ORF">BHQ10_005156</name>
</gene>
<dbReference type="InterPro" id="IPR035985">
    <property type="entry name" value="Ubiquitin-activating_enz"/>
</dbReference>
<dbReference type="RefSeq" id="XP_040733660.1">
    <property type="nucleotide sequence ID" value="XM_040877601.1"/>
</dbReference>
<evidence type="ECO:0000313" key="1">
    <source>
        <dbReference type="EMBL" id="RAO69144.1"/>
    </source>
</evidence>
<name>A0A364L037_TALAM</name>
<dbReference type="GO" id="GO:0008641">
    <property type="term" value="F:ubiquitin-like modifier activating enzyme activity"/>
    <property type="evidence" value="ECO:0007669"/>
    <property type="project" value="InterPro"/>
</dbReference>
<accession>A0A364L037</accession>
<organism evidence="1 2">
    <name type="scientific">Talaromyces amestolkiae</name>
    <dbReference type="NCBI Taxonomy" id="1196081"/>
    <lineage>
        <taxon>Eukaryota</taxon>
        <taxon>Fungi</taxon>
        <taxon>Dikarya</taxon>
        <taxon>Ascomycota</taxon>
        <taxon>Pezizomycotina</taxon>
        <taxon>Eurotiomycetes</taxon>
        <taxon>Eurotiomycetidae</taxon>
        <taxon>Eurotiales</taxon>
        <taxon>Trichocomaceae</taxon>
        <taxon>Talaromyces</taxon>
        <taxon>Talaromyces sect. Talaromyces</taxon>
    </lineage>
</organism>
<dbReference type="Proteomes" id="UP000249363">
    <property type="component" value="Unassembled WGS sequence"/>
</dbReference>
<evidence type="ECO:0000313" key="2">
    <source>
        <dbReference type="Proteomes" id="UP000249363"/>
    </source>
</evidence>